<evidence type="ECO:0000256" key="2">
    <source>
        <dbReference type="ARBA" id="ARBA00022723"/>
    </source>
</evidence>
<dbReference type="Proteomes" id="UP001187192">
    <property type="component" value="Unassembled WGS sequence"/>
</dbReference>
<comment type="caution">
    <text evidence="7">The sequence shown here is derived from an EMBL/GenBank/DDBJ whole genome shotgun (WGS) entry which is preliminary data.</text>
</comment>
<dbReference type="InterPro" id="IPR044533">
    <property type="entry name" value="FLZ1/2/3"/>
</dbReference>
<comment type="similarity">
    <text evidence="1">Belongs to the FLZ family.</text>
</comment>
<evidence type="ECO:0000313" key="7">
    <source>
        <dbReference type="EMBL" id="GMN30830.1"/>
    </source>
</evidence>
<evidence type="ECO:0000256" key="4">
    <source>
        <dbReference type="PROSITE-ProRule" id="PRU01131"/>
    </source>
</evidence>
<keyword evidence="2" id="KW-0479">Metal-binding</keyword>
<keyword evidence="8" id="KW-1185">Reference proteome</keyword>
<feature type="region of interest" description="Disordered" evidence="5">
    <location>
        <begin position="148"/>
        <end position="187"/>
    </location>
</feature>
<dbReference type="GO" id="GO:0008270">
    <property type="term" value="F:zinc ion binding"/>
    <property type="evidence" value="ECO:0007669"/>
    <property type="project" value="UniProtKB-KW"/>
</dbReference>
<dbReference type="PROSITE" id="PS51795">
    <property type="entry name" value="ZF_FLZ"/>
    <property type="match status" value="1"/>
</dbReference>
<dbReference type="PANTHER" id="PTHR46057">
    <property type="entry name" value="FCS-LIKE ZINC FINGER 1-RELATED"/>
    <property type="match status" value="1"/>
</dbReference>
<proteinExistence type="inferred from homology"/>
<dbReference type="PANTHER" id="PTHR46057:SF9">
    <property type="entry name" value="FCS-LIKE ZINC FINGER 1"/>
    <property type="match status" value="1"/>
</dbReference>
<evidence type="ECO:0000256" key="3">
    <source>
        <dbReference type="ARBA" id="ARBA00022771"/>
    </source>
</evidence>
<organism evidence="7 8">
    <name type="scientific">Ficus carica</name>
    <name type="common">Common fig</name>
    <dbReference type="NCBI Taxonomy" id="3494"/>
    <lineage>
        <taxon>Eukaryota</taxon>
        <taxon>Viridiplantae</taxon>
        <taxon>Streptophyta</taxon>
        <taxon>Embryophyta</taxon>
        <taxon>Tracheophyta</taxon>
        <taxon>Spermatophyta</taxon>
        <taxon>Magnoliopsida</taxon>
        <taxon>eudicotyledons</taxon>
        <taxon>Gunneridae</taxon>
        <taxon>Pentapetalae</taxon>
        <taxon>rosids</taxon>
        <taxon>fabids</taxon>
        <taxon>Rosales</taxon>
        <taxon>Moraceae</taxon>
        <taxon>Ficeae</taxon>
        <taxon>Ficus</taxon>
    </lineage>
</organism>
<sequence length="187" mass="20933">MNMDAITGTRRPCFIEEDDGLASLADMEAGISGHGHGHGHGHHHHNHAFYSRPLYYSRRSSFRSLPTTSFSSLSSSSSSFSPRSGGGRFYDARFEEHQPHFLEACSLCKKPLSDNKDIFMYRGDTPFCSEACRAEQIEIDEAKEKNMNLSSSMKVLRNNKKDQRNSSSVSPNKNRDYTFRTGTVAAA</sequence>
<feature type="domain" description="FLZ-type" evidence="6">
    <location>
        <begin position="100"/>
        <end position="144"/>
    </location>
</feature>
<name>A0AA87ZE12_FICCA</name>
<evidence type="ECO:0000259" key="6">
    <source>
        <dbReference type="PROSITE" id="PS51795"/>
    </source>
</evidence>
<keyword evidence="3" id="KW-0863">Zinc-finger</keyword>
<evidence type="ECO:0000256" key="1">
    <source>
        <dbReference type="ARBA" id="ARBA00009374"/>
    </source>
</evidence>
<dbReference type="AlphaFoldDB" id="A0AA87ZE12"/>
<keyword evidence="3" id="KW-0862">Zinc</keyword>
<reference evidence="7" key="1">
    <citation type="submission" date="2023-07" db="EMBL/GenBank/DDBJ databases">
        <title>draft genome sequence of fig (Ficus carica).</title>
        <authorList>
            <person name="Takahashi T."/>
            <person name="Nishimura K."/>
        </authorList>
    </citation>
    <scope>NUCLEOTIDE SEQUENCE</scope>
</reference>
<evidence type="ECO:0000256" key="5">
    <source>
        <dbReference type="SAM" id="MobiDB-lite"/>
    </source>
</evidence>
<feature type="zinc finger region" description="FLZ-type" evidence="4">
    <location>
        <begin position="100"/>
        <end position="144"/>
    </location>
</feature>
<gene>
    <name evidence="7" type="ORF">TIFTF001_002982</name>
</gene>
<protein>
    <recommendedName>
        <fullName evidence="6">FLZ-type domain-containing protein</fullName>
    </recommendedName>
</protein>
<accession>A0AA87ZE12</accession>
<dbReference type="EMBL" id="BTGU01000003">
    <property type="protein sequence ID" value="GMN30830.1"/>
    <property type="molecule type" value="Genomic_DNA"/>
</dbReference>
<dbReference type="Pfam" id="PF04570">
    <property type="entry name" value="zf-FLZ"/>
    <property type="match status" value="1"/>
</dbReference>
<evidence type="ECO:0000313" key="8">
    <source>
        <dbReference type="Proteomes" id="UP001187192"/>
    </source>
</evidence>
<dbReference type="InterPro" id="IPR007650">
    <property type="entry name" value="Zf-FLZ_dom"/>
</dbReference>